<dbReference type="CDD" id="cd02696">
    <property type="entry name" value="MurNAc-LAA"/>
    <property type="match status" value="1"/>
</dbReference>
<dbReference type="SMART" id="SM00646">
    <property type="entry name" value="Ami_3"/>
    <property type="match status" value="1"/>
</dbReference>
<dbReference type="GO" id="GO:0008745">
    <property type="term" value="F:N-acetylmuramoyl-L-alanine amidase activity"/>
    <property type="evidence" value="ECO:0007669"/>
    <property type="project" value="InterPro"/>
</dbReference>
<dbReference type="Pfam" id="PF08239">
    <property type="entry name" value="SH3_3"/>
    <property type="match status" value="9"/>
</dbReference>
<dbReference type="AlphaFoldDB" id="A0A2S7N2C7"/>
<dbReference type="InterPro" id="IPR003646">
    <property type="entry name" value="SH3-like_bac-type"/>
</dbReference>
<dbReference type="OrthoDB" id="9806267at2"/>
<evidence type="ECO:0000313" key="5">
    <source>
        <dbReference type="Proteomes" id="UP000239663"/>
    </source>
</evidence>
<evidence type="ECO:0000256" key="1">
    <source>
        <dbReference type="ARBA" id="ARBA00022801"/>
    </source>
</evidence>
<dbReference type="SMART" id="SM00287">
    <property type="entry name" value="SH3b"/>
    <property type="match status" value="10"/>
</dbReference>
<feature type="domain" description="SH3b" evidence="3">
    <location>
        <begin position="30"/>
        <end position="92"/>
    </location>
</feature>
<dbReference type="SUPFAM" id="SSF53187">
    <property type="entry name" value="Zn-dependent exopeptidases"/>
    <property type="match status" value="1"/>
</dbReference>
<comment type="caution">
    <text evidence="4">The sequence shown here is derived from an EMBL/GenBank/DDBJ whole genome shotgun (WGS) entry which is preliminary data.</text>
</comment>
<gene>
    <name evidence="4" type="ORF">CYL18_06035</name>
</gene>
<dbReference type="Proteomes" id="UP000239663">
    <property type="component" value="Unassembled WGS sequence"/>
</dbReference>
<dbReference type="Gene3D" id="3.40.630.40">
    <property type="entry name" value="Zn-dependent exopeptidases"/>
    <property type="match status" value="1"/>
</dbReference>
<dbReference type="InterPro" id="IPR002508">
    <property type="entry name" value="MurNAc-LAA_cat"/>
</dbReference>
<name>A0A2S7N2C7_9BACI</name>
<dbReference type="EMBL" id="PKOZ01000002">
    <property type="protein sequence ID" value="PQD96158.1"/>
    <property type="molecule type" value="Genomic_DNA"/>
</dbReference>
<feature type="domain" description="SH3b" evidence="3">
    <location>
        <begin position="592"/>
        <end position="655"/>
    </location>
</feature>
<evidence type="ECO:0000259" key="3">
    <source>
        <dbReference type="PROSITE" id="PS51781"/>
    </source>
</evidence>
<feature type="domain" description="SH3b" evidence="3">
    <location>
        <begin position="450"/>
        <end position="513"/>
    </location>
</feature>
<dbReference type="RefSeq" id="WP_104848585.1">
    <property type="nucleotide sequence ID" value="NZ_PKOZ01000002.1"/>
</dbReference>
<dbReference type="Gene3D" id="2.30.30.40">
    <property type="entry name" value="SH3 Domains"/>
    <property type="match status" value="10"/>
</dbReference>
<keyword evidence="1" id="KW-0378">Hydrolase</keyword>
<keyword evidence="5" id="KW-1185">Reference proteome</keyword>
<feature type="domain" description="SH3b" evidence="3">
    <location>
        <begin position="521"/>
        <end position="584"/>
    </location>
</feature>
<evidence type="ECO:0000313" key="4">
    <source>
        <dbReference type="EMBL" id="PQD96158.1"/>
    </source>
</evidence>
<dbReference type="GO" id="GO:0009253">
    <property type="term" value="P:peptidoglycan catabolic process"/>
    <property type="evidence" value="ECO:0007669"/>
    <property type="project" value="InterPro"/>
</dbReference>
<proteinExistence type="predicted"/>
<dbReference type="Pfam" id="PF01520">
    <property type="entry name" value="Amidase_3"/>
    <property type="match status" value="1"/>
</dbReference>
<feature type="domain" description="SH3b" evidence="3">
    <location>
        <begin position="379"/>
        <end position="442"/>
    </location>
</feature>
<feature type="domain" description="SH3b" evidence="3">
    <location>
        <begin position="95"/>
        <end position="158"/>
    </location>
</feature>
<evidence type="ECO:0000256" key="2">
    <source>
        <dbReference type="ARBA" id="ARBA00023316"/>
    </source>
</evidence>
<dbReference type="PANTHER" id="PTHR34408:SF2">
    <property type="entry name" value="CELL WALL-BINDING PROTEIN YWSB"/>
    <property type="match status" value="1"/>
</dbReference>
<dbReference type="GO" id="GO:0071555">
    <property type="term" value="P:cell wall organization"/>
    <property type="evidence" value="ECO:0007669"/>
    <property type="project" value="UniProtKB-KW"/>
</dbReference>
<sequence>MKKQISIHICIMMILCLVFSQYPIYTEAAGYSSKVTADILNVRSKANTTSSIKFKIKKGTTVTVSAEQGSWSYITYGKQNGWVSSKYLSSKTNSLGTYYVSATSLNVREKASSSSKNIASVKKNTALTLLKKSGSWGQVKLSNGKTGWVSLQYLTKTKPTTTTTNLGTYYVTATNLNVREKASSSSKNIASVKKNTSLTLLKKSGSWGHVKLSNGKSGWVSLQYLTQTKPAATAANLGTYYVTAPTLNLREKASASSKLITSVKKDSAVTLLKKSGSWGQIKLSNGKIGWVSLQYLTKTKPTTTTTNLGTYYVTATNLNVHEKASSSSKNIASVKKDTSLTLLKKSGSWGHVKLSNGKTGWVSMQYLTQTKPAAVATNIGTYYVTASTLNLREKASASSKLITSVKKDSAVTLLKKSGTWGQIKLSNGKTGWVSLQYLTQTKPAATAANLGTYYVTASSLNLREKASASSKLITSVKKDSAVTLLKKSGSWAQIKLSNGKTGWVSLQYLTQTKPAATATNLGTYYVTASSLNLREKASASSKLITSVKKDSAVTLLKKSGTWGQIKLSNGKTGWVSLQYLTKTKPATTTATLGTYYVTATSLNVREKASSSSKAIASVKKNTALTLLKKSGTWGQVKLSNGTTGWVSLQYLSAKKTENIAVPTEYVYLASKASIYQDASTKSPVLASASKGEKAGKLSVKNGFTQVKLNSGIIGWVSSSVLTTKTVKGKTIVIDPGHGGHDAGAVGILLGTKEKDIALSTANQLATLLRNAGANVIMTRSTDVYLTLPTRASISNNNKADAFVSIHYNATPIGNAYGIETFYYHAPHTSLASSLQQEMIKTTGLRDRGVKKKGYTVLSQNNRPAALVELGFLSTPSEEKIIAQTSHHRKAAQGILNGLNVFFSK</sequence>
<keyword evidence="2" id="KW-0961">Cell wall biogenesis/degradation</keyword>
<protein>
    <recommendedName>
        <fullName evidence="3">SH3b domain-containing protein</fullName>
    </recommendedName>
</protein>
<organism evidence="4 5">
    <name type="scientific">Pradoshia eiseniae</name>
    <dbReference type="NCBI Taxonomy" id="2064768"/>
    <lineage>
        <taxon>Bacteria</taxon>
        <taxon>Bacillati</taxon>
        <taxon>Bacillota</taxon>
        <taxon>Bacilli</taxon>
        <taxon>Bacillales</taxon>
        <taxon>Bacillaceae</taxon>
        <taxon>Pradoshia</taxon>
    </lineage>
</organism>
<feature type="domain" description="SH3b" evidence="3">
    <location>
        <begin position="308"/>
        <end position="371"/>
    </location>
</feature>
<feature type="domain" description="SH3b" evidence="3">
    <location>
        <begin position="166"/>
        <end position="229"/>
    </location>
</feature>
<feature type="domain" description="SH3b" evidence="3">
    <location>
        <begin position="662"/>
        <end position="725"/>
    </location>
</feature>
<dbReference type="InterPro" id="IPR052354">
    <property type="entry name" value="Cell_Wall_Dynamics_Protein"/>
</dbReference>
<reference evidence="4 5" key="1">
    <citation type="submission" date="2017-12" db="EMBL/GenBank/DDBJ databases">
        <title>Taxonomic description and draft genome of Pradoshia cofamensis Gen. nov., sp. nov., a thermotolerant bacillale isolated from anterior gut of earthworm Eisenia fetida.</title>
        <authorList>
            <person name="Saha T."/>
            <person name="Chakraborty R."/>
        </authorList>
    </citation>
    <scope>NUCLEOTIDE SEQUENCE [LARGE SCALE GENOMIC DNA]</scope>
    <source>
        <strain evidence="4 5">EAG3</strain>
    </source>
</reference>
<feature type="domain" description="SH3b" evidence="3">
    <location>
        <begin position="237"/>
        <end position="300"/>
    </location>
</feature>
<dbReference type="PANTHER" id="PTHR34408">
    <property type="entry name" value="FAMILY PROTEIN, PUTATIVE-RELATED"/>
    <property type="match status" value="1"/>
</dbReference>
<dbReference type="PROSITE" id="PS51781">
    <property type="entry name" value="SH3B"/>
    <property type="match status" value="10"/>
</dbReference>
<accession>A0A2S7N2C7</accession>